<keyword evidence="2" id="KW-1185">Reference proteome</keyword>
<dbReference type="EMBL" id="MPUH01000291">
    <property type="protein sequence ID" value="OMJ83807.1"/>
    <property type="molecule type" value="Genomic_DNA"/>
</dbReference>
<name>A0A1R2C483_9CILI</name>
<proteinExistence type="predicted"/>
<comment type="caution">
    <text evidence="1">The sequence shown here is derived from an EMBL/GenBank/DDBJ whole genome shotgun (WGS) entry which is preliminary data.</text>
</comment>
<sequence length="156" mass="18057">MVLRQSMEGPIFNSNYTRLIKLCLSTWGHNIANSLGALILEFRDNIGETENFKVTFYLDETKYLVLLVKGGLGRIARTKYRVNESSISRYDWRSNFWHKLMRIVNFATKIAFFVSKYVPGAQLALPYIGAARIGGRVISKMITYDRPTRIRGRSYY</sequence>
<reference evidence="1 2" key="1">
    <citation type="submission" date="2016-11" db="EMBL/GenBank/DDBJ databases">
        <title>The macronuclear genome of Stentor coeruleus: a giant cell with tiny introns.</title>
        <authorList>
            <person name="Slabodnick M."/>
            <person name="Ruby J.G."/>
            <person name="Reiff S.B."/>
            <person name="Swart E.C."/>
            <person name="Gosai S."/>
            <person name="Prabakaran S."/>
            <person name="Witkowska E."/>
            <person name="Larue G.E."/>
            <person name="Fisher S."/>
            <person name="Freeman R.M."/>
            <person name="Gunawardena J."/>
            <person name="Chu W."/>
            <person name="Stover N.A."/>
            <person name="Gregory B.D."/>
            <person name="Nowacki M."/>
            <person name="Derisi J."/>
            <person name="Roy S.W."/>
            <person name="Marshall W.F."/>
            <person name="Sood P."/>
        </authorList>
    </citation>
    <scope>NUCLEOTIDE SEQUENCE [LARGE SCALE GENOMIC DNA]</scope>
    <source>
        <strain evidence="1">WM001</strain>
    </source>
</reference>
<evidence type="ECO:0000313" key="2">
    <source>
        <dbReference type="Proteomes" id="UP000187209"/>
    </source>
</evidence>
<dbReference type="Proteomes" id="UP000187209">
    <property type="component" value="Unassembled WGS sequence"/>
</dbReference>
<evidence type="ECO:0000313" key="1">
    <source>
        <dbReference type="EMBL" id="OMJ83807.1"/>
    </source>
</evidence>
<organism evidence="1 2">
    <name type="scientific">Stentor coeruleus</name>
    <dbReference type="NCBI Taxonomy" id="5963"/>
    <lineage>
        <taxon>Eukaryota</taxon>
        <taxon>Sar</taxon>
        <taxon>Alveolata</taxon>
        <taxon>Ciliophora</taxon>
        <taxon>Postciliodesmatophora</taxon>
        <taxon>Heterotrichea</taxon>
        <taxon>Heterotrichida</taxon>
        <taxon>Stentoridae</taxon>
        <taxon>Stentor</taxon>
    </lineage>
</organism>
<dbReference type="AlphaFoldDB" id="A0A1R2C483"/>
<accession>A0A1R2C483</accession>
<gene>
    <name evidence="1" type="ORF">SteCoe_15217</name>
</gene>
<protein>
    <submittedName>
        <fullName evidence="1">Uncharacterized protein</fullName>
    </submittedName>
</protein>